<keyword evidence="2 8" id="KW-0808">Transferase</keyword>
<keyword evidence="7 8" id="KW-0460">Magnesium</keyword>
<comment type="catalytic activity">
    <reaction evidence="8">
        <text>L-threonyl-[protein] + ATP = 3-O-(5'-adenylyl)-L-threonyl-[protein] + diphosphate</text>
        <dbReference type="Rhea" id="RHEA:54292"/>
        <dbReference type="Rhea" id="RHEA-COMP:11060"/>
        <dbReference type="Rhea" id="RHEA-COMP:13847"/>
        <dbReference type="ChEBI" id="CHEBI:30013"/>
        <dbReference type="ChEBI" id="CHEBI:30616"/>
        <dbReference type="ChEBI" id="CHEBI:33019"/>
        <dbReference type="ChEBI" id="CHEBI:138113"/>
        <dbReference type="EC" id="2.7.7.108"/>
    </reaction>
</comment>
<dbReference type="PANTHER" id="PTHR32057">
    <property type="entry name" value="PROTEIN ADENYLYLTRANSFERASE SELO, MITOCHONDRIAL"/>
    <property type="match status" value="1"/>
</dbReference>
<comment type="catalytic activity">
    <reaction evidence="8">
        <text>L-tyrosyl-[protein] + UTP = O-(5'-uridylyl)-L-tyrosyl-[protein] + diphosphate</text>
        <dbReference type="Rhea" id="RHEA:83887"/>
        <dbReference type="Rhea" id="RHEA-COMP:10136"/>
        <dbReference type="Rhea" id="RHEA-COMP:20238"/>
        <dbReference type="ChEBI" id="CHEBI:33019"/>
        <dbReference type="ChEBI" id="CHEBI:46398"/>
        <dbReference type="ChEBI" id="CHEBI:46858"/>
        <dbReference type="ChEBI" id="CHEBI:90602"/>
    </reaction>
</comment>
<keyword evidence="10" id="KW-1185">Reference proteome</keyword>
<evidence type="ECO:0000256" key="1">
    <source>
        <dbReference type="ARBA" id="ARBA00009747"/>
    </source>
</evidence>
<feature type="binding site" evidence="8">
    <location>
        <position position="84"/>
    </location>
    <ligand>
        <name>ATP</name>
        <dbReference type="ChEBI" id="CHEBI:30616"/>
    </ligand>
</feature>
<dbReference type="AlphaFoldDB" id="A0A134AB18"/>
<feature type="binding site" evidence="8">
    <location>
        <position position="87"/>
    </location>
    <ligand>
        <name>ATP</name>
        <dbReference type="ChEBI" id="CHEBI:30616"/>
    </ligand>
</feature>
<evidence type="ECO:0000256" key="6">
    <source>
        <dbReference type="ARBA" id="ARBA00022840"/>
    </source>
</evidence>
<dbReference type="GO" id="GO:0005524">
    <property type="term" value="F:ATP binding"/>
    <property type="evidence" value="ECO:0007669"/>
    <property type="project" value="UniProtKB-UniRule"/>
</dbReference>
<dbReference type="OrthoDB" id="9773505at2"/>
<comment type="function">
    <text evidence="8">Nucleotidyltransferase involved in the post-translational modification of proteins. It can catalyze the addition of adenosine monophosphate (AMP) or uridine monophosphate (UMP) to a protein, resulting in modifications known as AMPylation and UMPylation.</text>
</comment>
<keyword evidence="5 8" id="KW-0547">Nucleotide-binding</keyword>
<dbReference type="EC" id="2.7.7.108" evidence="8"/>
<evidence type="ECO:0000256" key="4">
    <source>
        <dbReference type="ARBA" id="ARBA00022723"/>
    </source>
</evidence>
<proteinExistence type="inferred from homology"/>
<feature type="binding site" evidence="8">
    <location>
        <position position="255"/>
    </location>
    <ligand>
        <name>ATP</name>
        <dbReference type="ChEBI" id="CHEBI:30616"/>
    </ligand>
</feature>
<comment type="catalytic activity">
    <reaction evidence="8">
        <text>L-histidyl-[protein] + UTP = N(tele)-(5'-uridylyl)-L-histidyl-[protein] + diphosphate</text>
        <dbReference type="Rhea" id="RHEA:83891"/>
        <dbReference type="Rhea" id="RHEA-COMP:9745"/>
        <dbReference type="Rhea" id="RHEA-COMP:20239"/>
        <dbReference type="ChEBI" id="CHEBI:29979"/>
        <dbReference type="ChEBI" id="CHEBI:33019"/>
        <dbReference type="ChEBI" id="CHEBI:46398"/>
        <dbReference type="ChEBI" id="CHEBI:233474"/>
    </reaction>
</comment>
<dbReference type="PANTHER" id="PTHR32057:SF14">
    <property type="entry name" value="PROTEIN ADENYLYLTRANSFERASE SELO, MITOCHONDRIAL"/>
    <property type="match status" value="1"/>
</dbReference>
<dbReference type="EC" id="2.7.7.-" evidence="8"/>
<feature type="binding site" evidence="8">
    <location>
        <position position="86"/>
    </location>
    <ligand>
        <name>ATP</name>
        <dbReference type="ChEBI" id="CHEBI:30616"/>
    </ligand>
</feature>
<evidence type="ECO:0000313" key="9">
    <source>
        <dbReference type="EMBL" id="KXB64906.1"/>
    </source>
</evidence>
<feature type="binding site" evidence="8">
    <location>
        <position position="107"/>
    </location>
    <ligand>
        <name>ATP</name>
        <dbReference type="ChEBI" id="CHEBI:30616"/>
    </ligand>
</feature>
<dbReference type="RefSeq" id="WP_068370033.1">
    <property type="nucleotide sequence ID" value="NZ_KQ960183.1"/>
</dbReference>
<comment type="catalytic activity">
    <reaction evidence="8">
        <text>L-seryl-[protein] + ATP = 3-O-(5'-adenylyl)-L-seryl-[protein] + diphosphate</text>
        <dbReference type="Rhea" id="RHEA:58120"/>
        <dbReference type="Rhea" id="RHEA-COMP:9863"/>
        <dbReference type="Rhea" id="RHEA-COMP:15073"/>
        <dbReference type="ChEBI" id="CHEBI:29999"/>
        <dbReference type="ChEBI" id="CHEBI:30616"/>
        <dbReference type="ChEBI" id="CHEBI:33019"/>
        <dbReference type="ChEBI" id="CHEBI:142516"/>
        <dbReference type="EC" id="2.7.7.108"/>
    </reaction>
</comment>
<feature type="binding site" evidence="8">
    <location>
        <position position="170"/>
    </location>
    <ligand>
        <name>ATP</name>
        <dbReference type="ChEBI" id="CHEBI:30616"/>
    </ligand>
</feature>
<evidence type="ECO:0000256" key="8">
    <source>
        <dbReference type="HAMAP-Rule" id="MF_00692"/>
    </source>
</evidence>
<feature type="binding site" evidence="8">
    <location>
        <position position="177"/>
    </location>
    <ligand>
        <name>ATP</name>
        <dbReference type="ChEBI" id="CHEBI:30616"/>
    </ligand>
</feature>
<sequence>MFNFDNSYERLPGAFFRKVDPTPVAQPSFFITNPSFAEALGLDPDELFSNEGLNVLSGNKMPEGASSIAMAYMGHQFGYPAILGDGRAILIGEQITPNGERRDIQLKGAGRTDFSRGGDGRACLGPMIREYIMSEAMYALGVPTTRALAVVKTGQPVYRSQEEEGAVLTRVASSHLRVGTFEWIANMEGGDVEALLDYAIRRHDPDLADSPDRAYNFLCRVAERQGNLIAQWMALGFVHGVMNTDNMTISGETIDYGPCAFLDVFDPKTVFSSIDHFGRYRFENQGQIGIFNLDKLGDALFNLLDKDPARADEKKKSALNHYARTFETAYVKKMGEKLGFKNISKEDEPMIREFLSILYDDTLDYTEAFLRITYGDQKEKWSPAFRGFYEKLAEKTGEEGQALRLKTNPAIIPKNYLVERAIQEAEEGDSNFLFQFLDLLKNPFAHSEAQKALRTAPGIPHYKTFCGT</sequence>
<evidence type="ECO:0000256" key="3">
    <source>
        <dbReference type="ARBA" id="ARBA00022695"/>
    </source>
</evidence>
<comment type="similarity">
    <text evidence="1 8">Belongs to the SELO family.</text>
</comment>
<dbReference type="Pfam" id="PF02696">
    <property type="entry name" value="SelO"/>
    <property type="match status" value="1"/>
</dbReference>
<name>A0A134AB18_9FIRM</name>
<dbReference type="GO" id="GO:0000287">
    <property type="term" value="F:magnesium ion binding"/>
    <property type="evidence" value="ECO:0007669"/>
    <property type="project" value="UniProtKB-UniRule"/>
</dbReference>
<keyword evidence="6 8" id="KW-0067">ATP-binding</keyword>
<organism evidence="9 10">
    <name type="scientific">Aedoeadaptatus coxii</name>
    <dbReference type="NCBI Taxonomy" id="755172"/>
    <lineage>
        <taxon>Bacteria</taxon>
        <taxon>Bacillati</taxon>
        <taxon>Bacillota</taxon>
        <taxon>Tissierellia</taxon>
        <taxon>Tissierellales</taxon>
        <taxon>Peptoniphilaceae</taxon>
        <taxon>Aedoeadaptatus</taxon>
    </lineage>
</organism>
<feature type="binding site" evidence="8">
    <location>
        <position position="246"/>
    </location>
    <ligand>
        <name>Mg(2+)</name>
        <dbReference type="ChEBI" id="CHEBI:18420"/>
    </ligand>
</feature>
<dbReference type="GO" id="GO:0070733">
    <property type="term" value="F:AMPylase activity"/>
    <property type="evidence" value="ECO:0007669"/>
    <property type="project" value="UniProtKB-EC"/>
</dbReference>
<feature type="active site" description="Proton acceptor" evidence="8">
    <location>
        <position position="245"/>
    </location>
</feature>
<keyword evidence="4 8" id="KW-0479">Metal-binding</keyword>
<evidence type="ECO:0000256" key="7">
    <source>
        <dbReference type="ARBA" id="ARBA00022842"/>
    </source>
</evidence>
<dbReference type="GO" id="GO:0030145">
    <property type="term" value="F:manganese ion binding"/>
    <property type="evidence" value="ECO:0007669"/>
    <property type="project" value="UniProtKB-UniRule"/>
</dbReference>
<feature type="binding site" evidence="8">
    <location>
        <position position="120"/>
    </location>
    <ligand>
        <name>ATP</name>
        <dbReference type="ChEBI" id="CHEBI:30616"/>
    </ligand>
</feature>
<dbReference type="InterPro" id="IPR003846">
    <property type="entry name" value="SelO"/>
</dbReference>
<evidence type="ECO:0000256" key="2">
    <source>
        <dbReference type="ARBA" id="ARBA00022679"/>
    </source>
</evidence>
<feature type="binding site" evidence="8">
    <location>
        <position position="119"/>
    </location>
    <ligand>
        <name>ATP</name>
        <dbReference type="ChEBI" id="CHEBI:30616"/>
    </ligand>
</feature>
<accession>A0A134AB18</accession>
<gene>
    <name evidence="8" type="primary">ydiU</name>
    <name evidence="8" type="synonym">selO</name>
    <name evidence="9" type="ORF">HMPREF1863_01825</name>
</gene>
<keyword evidence="8" id="KW-0464">Manganese</keyword>
<dbReference type="NCBIfam" id="NF000658">
    <property type="entry name" value="PRK00029.1"/>
    <property type="match status" value="1"/>
</dbReference>
<feature type="binding site" evidence="8">
    <location>
        <position position="255"/>
    </location>
    <ligand>
        <name>Mg(2+)</name>
        <dbReference type="ChEBI" id="CHEBI:18420"/>
    </ligand>
</feature>
<comment type="caution">
    <text evidence="9">The sequence shown here is derived from an EMBL/GenBank/DDBJ whole genome shotgun (WGS) entry which is preliminary data.</text>
</comment>
<comment type="catalytic activity">
    <reaction evidence="8">
        <text>L-tyrosyl-[protein] + ATP = O-(5'-adenylyl)-L-tyrosyl-[protein] + diphosphate</text>
        <dbReference type="Rhea" id="RHEA:54288"/>
        <dbReference type="Rhea" id="RHEA-COMP:10136"/>
        <dbReference type="Rhea" id="RHEA-COMP:13846"/>
        <dbReference type="ChEBI" id="CHEBI:30616"/>
        <dbReference type="ChEBI" id="CHEBI:33019"/>
        <dbReference type="ChEBI" id="CHEBI:46858"/>
        <dbReference type="ChEBI" id="CHEBI:83624"/>
        <dbReference type="EC" id="2.7.7.108"/>
    </reaction>
</comment>
<comment type="catalytic activity">
    <reaction evidence="8">
        <text>L-seryl-[protein] + UTP = O-(5'-uridylyl)-L-seryl-[protein] + diphosphate</text>
        <dbReference type="Rhea" id="RHEA:64604"/>
        <dbReference type="Rhea" id="RHEA-COMP:9863"/>
        <dbReference type="Rhea" id="RHEA-COMP:16635"/>
        <dbReference type="ChEBI" id="CHEBI:29999"/>
        <dbReference type="ChEBI" id="CHEBI:33019"/>
        <dbReference type="ChEBI" id="CHEBI:46398"/>
        <dbReference type="ChEBI" id="CHEBI:156051"/>
    </reaction>
</comment>
<dbReference type="EMBL" id="LSDG01000046">
    <property type="protein sequence ID" value="KXB64906.1"/>
    <property type="molecule type" value="Genomic_DNA"/>
</dbReference>
<protein>
    <recommendedName>
        <fullName evidence="8">Protein nucleotidyltransferase YdiU</fullName>
        <ecNumber evidence="8">2.7.7.-</ecNumber>
    </recommendedName>
    <alternativeName>
        <fullName evidence="8">Protein adenylyltransferase YdiU</fullName>
        <ecNumber evidence="8">2.7.7.108</ecNumber>
    </alternativeName>
    <alternativeName>
        <fullName evidence="8">Protein uridylyltransferase YdiU</fullName>
        <ecNumber evidence="8">2.7.7.-</ecNumber>
    </alternativeName>
</protein>
<comment type="cofactor">
    <cofactor evidence="8">
        <name>Mg(2+)</name>
        <dbReference type="ChEBI" id="CHEBI:18420"/>
    </cofactor>
    <cofactor evidence="8">
        <name>Mn(2+)</name>
        <dbReference type="ChEBI" id="CHEBI:29035"/>
    </cofactor>
</comment>
<dbReference type="STRING" id="755172.HMPREF1863_01825"/>
<dbReference type="PATRIC" id="fig|755172.3.peg.1781"/>
<keyword evidence="3 8" id="KW-0548">Nucleotidyltransferase</keyword>
<reference evidence="10" key="1">
    <citation type="submission" date="2016-01" db="EMBL/GenBank/DDBJ databases">
        <authorList>
            <person name="Mitreva M."/>
            <person name="Pepin K.H."/>
            <person name="Mihindukulasuriya K.A."/>
            <person name="Fulton R."/>
            <person name="Fronick C."/>
            <person name="O'Laughlin M."/>
            <person name="Miner T."/>
            <person name="Herter B."/>
            <person name="Rosa B.A."/>
            <person name="Cordes M."/>
            <person name="Tomlinson C."/>
            <person name="Wollam A."/>
            <person name="Palsikar V.B."/>
            <person name="Mardis E.R."/>
            <person name="Wilson R.K."/>
        </authorList>
    </citation>
    <scope>NUCLEOTIDE SEQUENCE [LARGE SCALE GENOMIC DNA]</scope>
    <source>
        <strain evidence="10">DNF00729</strain>
    </source>
</reference>
<dbReference type="HAMAP" id="MF_00692">
    <property type="entry name" value="SelO"/>
    <property type="match status" value="1"/>
</dbReference>
<dbReference type="Proteomes" id="UP000070442">
    <property type="component" value="Unassembled WGS sequence"/>
</dbReference>
<evidence type="ECO:0000256" key="5">
    <source>
        <dbReference type="ARBA" id="ARBA00022741"/>
    </source>
</evidence>
<evidence type="ECO:0000313" key="10">
    <source>
        <dbReference type="Proteomes" id="UP000070442"/>
    </source>
</evidence>